<keyword evidence="3" id="KW-1185">Reference proteome</keyword>
<dbReference type="EMBL" id="KV417279">
    <property type="protein sequence ID" value="KZO97528.1"/>
    <property type="molecule type" value="Genomic_DNA"/>
</dbReference>
<sequence>MQTDRTPLVTLFLEQGSIYFAIVCVALILETVLPFVVELNFGFPGLVLIPMASNRLFLSLRASQGGFAASASAPSQAISGILPTIRAVVDSTDSDDAEVISIPLTDMDQRVRRFDPIASSVGPKGNEFGQ</sequence>
<evidence type="ECO:0000256" key="1">
    <source>
        <dbReference type="SAM" id="Phobius"/>
    </source>
</evidence>
<evidence type="ECO:0000313" key="3">
    <source>
        <dbReference type="Proteomes" id="UP000076738"/>
    </source>
</evidence>
<keyword evidence="1" id="KW-0812">Transmembrane</keyword>
<organism evidence="2 3">
    <name type="scientific">Calocera viscosa (strain TUFC12733)</name>
    <dbReference type="NCBI Taxonomy" id="1330018"/>
    <lineage>
        <taxon>Eukaryota</taxon>
        <taxon>Fungi</taxon>
        <taxon>Dikarya</taxon>
        <taxon>Basidiomycota</taxon>
        <taxon>Agaricomycotina</taxon>
        <taxon>Dacrymycetes</taxon>
        <taxon>Dacrymycetales</taxon>
        <taxon>Dacrymycetaceae</taxon>
        <taxon>Calocera</taxon>
    </lineage>
</organism>
<reference evidence="2 3" key="1">
    <citation type="journal article" date="2016" name="Mol. Biol. Evol.">
        <title>Comparative Genomics of Early-Diverging Mushroom-Forming Fungi Provides Insights into the Origins of Lignocellulose Decay Capabilities.</title>
        <authorList>
            <person name="Nagy L.G."/>
            <person name="Riley R."/>
            <person name="Tritt A."/>
            <person name="Adam C."/>
            <person name="Daum C."/>
            <person name="Floudas D."/>
            <person name="Sun H."/>
            <person name="Yadav J.S."/>
            <person name="Pangilinan J."/>
            <person name="Larsson K.H."/>
            <person name="Matsuura K."/>
            <person name="Barry K."/>
            <person name="Labutti K."/>
            <person name="Kuo R."/>
            <person name="Ohm R.A."/>
            <person name="Bhattacharya S.S."/>
            <person name="Shirouzu T."/>
            <person name="Yoshinaga Y."/>
            <person name="Martin F.M."/>
            <person name="Grigoriev I.V."/>
            <person name="Hibbett D.S."/>
        </authorList>
    </citation>
    <scope>NUCLEOTIDE SEQUENCE [LARGE SCALE GENOMIC DNA]</scope>
    <source>
        <strain evidence="2 3">TUFC12733</strain>
    </source>
</reference>
<dbReference type="AlphaFoldDB" id="A0A167NB08"/>
<dbReference type="Proteomes" id="UP000076738">
    <property type="component" value="Unassembled WGS sequence"/>
</dbReference>
<name>A0A167NB08_CALVF</name>
<keyword evidence="1" id="KW-0472">Membrane</keyword>
<feature type="transmembrane region" description="Helical" evidence="1">
    <location>
        <begin position="18"/>
        <end position="49"/>
    </location>
</feature>
<proteinExistence type="predicted"/>
<accession>A0A167NB08</accession>
<protein>
    <submittedName>
        <fullName evidence="2">Uncharacterized protein</fullName>
    </submittedName>
</protein>
<gene>
    <name evidence="2" type="ORF">CALVIDRAFT_71336</name>
</gene>
<evidence type="ECO:0000313" key="2">
    <source>
        <dbReference type="EMBL" id="KZO97528.1"/>
    </source>
</evidence>
<keyword evidence="1" id="KW-1133">Transmembrane helix</keyword>